<evidence type="ECO:0000256" key="9">
    <source>
        <dbReference type="SAM" id="Phobius"/>
    </source>
</evidence>
<keyword evidence="4" id="KW-1003">Cell membrane</keyword>
<dbReference type="SUPFAM" id="SSF81338">
    <property type="entry name" value="Aquaporin-like"/>
    <property type="match status" value="1"/>
</dbReference>
<feature type="transmembrane region" description="Helical" evidence="9">
    <location>
        <begin position="96"/>
        <end position="117"/>
    </location>
</feature>
<keyword evidence="11" id="KW-1185">Reference proteome</keyword>
<feature type="transmembrane region" description="Helical" evidence="9">
    <location>
        <begin position="266"/>
        <end position="287"/>
    </location>
</feature>
<dbReference type="InterPro" id="IPR034294">
    <property type="entry name" value="Aquaporin_transptr"/>
</dbReference>
<keyword evidence="7 9" id="KW-0472">Membrane</keyword>
<keyword evidence="6 9" id="KW-1133">Transmembrane helix</keyword>
<dbReference type="InterPro" id="IPR022357">
    <property type="entry name" value="MIP_CS"/>
</dbReference>
<evidence type="ECO:0000256" key="1">
    <source>
        <dbReference type="ARBA" id="ARBA00004651"/>
    </source>
</evidence>
<dbReference type="PROSITE" id="PS00221">
    <property type="entry name" value="MIP"/>
    <property type="match status" value="1"/>
</dbReference>
<dbReference type="Pfam" id="PF00230">
    <property type="entry name" value="MIP"/>
    <property type="match status" value="1"/>
</dbReference>
<dbReference type="PRINTS" id="PR00783">
    <property type="entry name" value="MINTRINSICP"/>
</dbReference>
<evidence type="ECO:0000256" key="3">
    <source>
        <dbReference type="ARBA" id="ARBA00022448"/>
    </source>
</evidence>
<feature type="transmembrane region" description="Helical" evidence="9">
    <location>
        <begin position="69"/>
        <end position="90"/>
    </location>
</feature>
<dbReference type="AlphaFoldDB" id="A0A4D9CS76"/>
<sequence>MVAATRQSAPPGFMVPVDIESSSPGAQRFEANPPGFMTTLPTHTLNTLNDYKEYFITEMKHPTFAQSVIAEWWATTLFLFFLILSCLPGANDGQEVFRIGIVAGLTIAILVYAFYAVSGGNINPAVSLGLALSGRMTAPRACFYIAAQIVGAITGTAMAKAVSPRAFDLGKGGMNALQTLDVDLESIAITEGQAFFAEVMGSMLLVLAVLFCTDTARSIEHPHMTALIPLEIGFVVLLAHVAMIPIDGCGINPARSIGSAAIYGSLVHLWIFVWGPVVGACFAALIYRLIFAPTEVFNEYFKPENVMARASKGLRTISGQDRDSN</sequence>
<name>A0A4D9CS76_9STRA</name>
<dbReference type="OrthoDB" id="3222at2759"/>
<comment type="caution">
    <text evidence="10">The sequence shown here is derived from an EMBL/GenBank/DDBJ whole genome shotgun (WGS) entry which is preliminary data.</text>
</comment>
<evidence type="ECO:0000256" key="8">
    <source>
        <dbReference type="RuleBase" id="RU000477"/>
    </source>
</evidence>
<evidence type="ECO:0000313" key="11">
    <source>
        <dbReference type="Proteomes" id="UP000355283"/>
    </source>
</evidence>
<comment type="similarity">
    <text evidence="2 8">Belongs to the MIP/aquaporin (TC 1.A.8) family.</text>
</comment>
<gene>
    <name evidence="10" type="ORF">NSK_006728</name>
</gene>
<evidence type="ECO:0008006" key="12">
    <source>
        <dbReference type="Google" id="ProtNLM"/>
    </source>
</evidence>
<evidence type="ECO:0000256" key="2">
    <source>
        <dbReference type="ARBA" id="ARBA00006175"/>
    </source>
</evidence>
<organism evidence="10 11">
    <name type="scientific">Nannochloropsis salina CCMP1776</name>
    <dbReference type="NCBI Taxonomy" id="1027361"/>
    <lineage>
        <taxon>Eukaryota</taxon>
        <taxon>Sar</taxon>
        <taxon>Stramenopiles</taxon>
        <taxon>Ochrophyta</taxon>
        <taxon>Eustigmatophyceae</taxon>
        <taxon>Eustigmatales</taxon>
        <taxon>Monodopsidaceae</taxon>
        <taxon>Microchloropsis</taxon>
        <taxon>Microchloropsis salina</taxon>
    </lineage>
</organism>
<evidence type="ECO:0000256" key="4">
    <source>
        <dbReference type="ARBA" id="ARBA00022475"/>
    </source>
</evidence>
<dbReference type="GO" id="GO:0005886">
    <property type="term" value="C:plasma membrane"/>
    <property type="evidence" value="ECO:0007669"/>
    <property type="project" value="UniProtKB-SubCell"/>
</dbReference>
<feature type="transmembrane region" description="Helical" evidence="9">
    <location>
        <begin position="224"/>
        <end position="246"/>
    </location>
</feature>
<reference evidence="10 11" key="1">
    <citation type="submission" date="2019-01" db="EMBL/GenBank/DDBJ databases">
        <title>Nuclear Genome Assembly of the Microalgal Biofuel strain Nannochloropsis salina CCMP1776.</title>
        <authorList>
            <person name="Hovde B."/>
        </authorList>
    </citation>
    <scope>NUCLEOTIDE SEQUENCE [LARGE SCALE GENOMIC DNA]</scope>
    <source>
        <strain evidence="10 11">CCMP1776</strain>
    </source>
</reference>
<dbReference type="GO" id="GO:0015250">
    <property type="term" value="F:water channel activity"/>
    <property type="evidence" value="ECO:0007669"/>
    <property type="project" value="TreeGrafter"/>
</dbReference>
<comment type="subcellular location">
    <subcellularLocation>
        <location evidence="1">Cell membrane</location>
        <topology evidence="1">Multi-pass membrane protein</topology>
    </subcellularLocation>
</comment>
<feature type="transmembrane region" description="Helical" evidence="9">
    <location>
        <begin position="138"/>
        <end position="159"/>
    </location>
</feature>
<dbReference type="Proteomes" id="UP000355283">
    <property type="component" value="Unassembled WGS sequence"/>
</dbReference>
<keyword evidence="5 8" id="KW-0812">Transmembrane</keyword>
<protein>
    <recommendedName>
        <fullName evidence="12">Aquaporin</fullName>
    </recommendedName>
</protein>
<evidence type="ECO:0000256" key="7">
    <source>
        <dbReference type="ARBA" id="ARBA00023136"/>
    </source>
</evidence>
<dbReference type="InterPro" id="IPR000425">
    <property type="entry name" value="MIP"/>
</dbReference>
<dbReference type="PANTHER" id="PTHR19139">
    <property type="entry name" value="AQUAPORIN TRANSPORTER"/>
    <property type="match status" value="1"/>
</dbReference>
<feature type="transmembrane region" description="Helical" evidence="9">
    <location>
        <begin position="194"/>
        <end position="212"/>
    </location>
</feature>
<dbReference type="EMBL" id="SDOX01000121">
    <property type="protein sequence ID" value="TFJ82062.1"/>
    <property type="molecule type" value="Genomic_DNA"/>
</dbReference>
<dbReference type="PANTHER" id="PTHR19139:SF199">
    <property type="entry name" value="MIP17260P"/>
    <property type="match status" value="1"/>
</dbReference>
<dbReference type="Gene3D" id="1.20.1080.10">
    <property type="entry name" value="Glycerol uptake facilitator protein"/>
    <property type="match status" value="1"/>
</dbReference>
<evidence type="ECO:0000313" key="10">
    <source>
        <dbReference type="EMBL" id="TFJ82062.1"/>
    </source>
</evidence>
<dbReference type="InterPro" id="IPR023271">
    <property type="entry name" value="Aquaporin-like"/>
</dbReference>
<proteinExistence type="inferred from homology"/>
<keyword evidence="3 8" id="KW-0813">Transport</keyword>
<accession>A0A4D9CS76</accession>
<evidence type="ECO:0000256" key="5">
    <source>
        <dbReference type="ARBA" id="ARBA00022692"/>
    </source>
</evidence>
<evidence type="ECO:0000256" key="6">
    <source>
        <dbReference type="ARBA" id="ARBA00022989"/>
    </source>
</evidence>